<dbReference type="GO" id="GO:0005319">
    <property type="term" value="F:lipid transporter activity"/>
    <property type="evidence" value="ECO:0007669"/>
    <property type="project" value="InterPro"/>
</dbReference>
<evidence type="ECO:0000256" key="4">
    <source>
        <dbReference type="ARBA" id="ARBA00023180"/>
    </source>
</evidence>
<keyword evidence="4" id="KW-0325">Glycoprotein</keyword>
<reference evidence="10" key="2">
    <citation type="submission" date="2020-12" db="EMBL/GenBank/DDBJ databases">
        <authorList>
            <person name="Kanost M."/>
        </authorList>
    </citation>
    <scope>NUCLEOTIDE SEQUENCE</scope>
</reference>
<feature type="region of interest" description="Disordered" evidence="6">
    <location>
        <begin position="1624"/>
        <end position="1644"/>
    </location>
</feature>
<dbReference type="Pfam" id="PF01347">
    <property type="entry name" value="Vitellogenin_N"/>
    <property type="match status" value="1"/>
</dbReference>
<feature type="region of interest" description="Disordered" evidence="6">
    <location>
        <begin position="1155"/>
        <end position="1185"/>
    </location>
</feature>
<evidence type="ECO:0000313" key="10">
    <source>
        <dbReference type="EMBL" id="KAG6446638.1"/>
    </source>
</evidence>
<evidence type="ECO:0000256" key="7">
    <source>
        <dbReference type="SAM" id="SignalP"/>
    </source>
</evidence>
<dbReference type="PANTHER" id="PTHR23345:SF15">
    <property type="entry name" value="VITELLOGENIN 1-RELATED"/>
    <property type="match status" value="1"/>
</dbReference>
<evidence type="ECO:0000256" key="5">
    <source>
        <dbReference type="PROSITE-ProRule" id="PRU00557"/>
    </source>
</evidence>
<feature type="compositionally biased region" description="Basic and acidic residues" evidence="6">
    <location>
        <begin position="1629"/>
        <end position="1638"/>
    </location>
</feature>
<evidence type="ECO:0000259" key="9">
    <source>
        <dbReference type="PROSITE" id="PS51233"/>
    </source>
</evidence>
<evidence type="ECO:0000313" key="11">
    <source>
        <dbReference type="Proteomes" id="UP000791440"/>
    </source>
</evidence>
<feature type="chain" id="PRO_5038324411" description="Vitellogenin" evidence="7">
    <location>
        <begin position="16"/>
        <end position="1774"/>
    </location>
</feature>
<feature type="compositionally biased region" description="Basic and acidic residues" evidence="6">
    <location>
        <begin position="340"/>
        <end position="351"/>
    </location>
</feature>
<evidence type="ECO:0000259" key="8">
    <source>
        <dbReference type="PROSITE" id="PS51211"/>
    </source>
</evidence>
<comment type="caution">
    <text evidence="10">The sequence shown here is derived from an EMBL/GenBank/DDBJ whole genome shotgun (WGS) entry which is preliminary data.</text>
</comment>
<dbReference type="InterPro" id="IPR011030">
    <property type="entry name" value="Lipovitellin_superhlx_dom"/>
</dbReference>
<feature type="domain" description="Vitellogenin" evidence="8">
    <location>
        <begin position="31"/>
        <end position="804"/>
    </location>
</feature>
<dbReference type="PANTHER" id="PTHR23345">
    <property type="entry name" value="VITELLOGENIN-RELATED"/>
    <property type="match status" value="1"/>
</dbReference>
<comment type="caution">
    <text evidence="5">Lacks conserved residue(s) required for the propagation of feature annotation.</text>
</comment>
<dbReference type="Gene3D" id="2.20.80.10">
    <property type="entry name" value="Lipovitellin-phosvitin complex, chain A, domain 4"/>
    <property type="match status" value="1"/>
</dbReference>
<dbReference type="Gene3D" id="2.30.230.10">
    <property type="entry name" value="Lipovitellin, beta-sheet shell regions, chain A"/>
    <property type="match status" value="1"/>
</dbReference>
<feature type="compositionally biased region" description="Low complexity" evidence="6">
    <location>
        <begin position="380"/>
        <end position="392"/>
    </location>
</feature>
<dbReference type="EMBL" id="JH668335">
    <property type="protein sequence ID" value="KAG6446638.1"/>
    <property type="molecule type" value="Genomic_DNA"/>
</dbReference>
<feature type="signal peptide" evidence="7">
    <location>
        <begin position="1"/>
        <end position="15"/>
    </location>
</feature>
<dbReference type="InterPro" id="IPR050733">
    <property type="entry name" value="Vitellogenin/Apolipophorin"/>
</dbReference>
<feature type="compositionally biased region" description="Basic and acidic residues" evidence="6">
    <location>
        <begin position="1163"/>
        <end position="1176"/>
    </location>
</feature>
<dbReference type="SMART" id="SM00216">
    <property type="entry name" value="VWD"/>
    <property type="match status" value="1"/>
</dbReference>
<evidence type="ECO:0000256" key="6">
    <source>
        <dbReference type="SAM" id="MobiDB-lite"/>
    </source>
</evidence>
<gene>
    <name evidence="10" type="ORF">O3G_MSEX004534</name>
</gene>
<keyword evidence="11" id="KW-1185">Reference proteome</keyword>
<feature type="compositionally biased region" description="Low complexity" evidence="6">
    <location>
        <begin position="329"/>
        <end position="339"/>
    </location>
</feature>
<protein>
    <recommendedName>
        <fullName evidence="12">Vitellogenin</fullName>
    </recommendedName>
</protein>
<dbReference type="PROSITE" id="PS51211">
    <property type="entry name" value="VITELLOGENIN"/>
    <property type="match status" value="1"/>
</dbReference>
<dbReference type="Pfam" id="PF09172">
    <property type="entry name" value="Vit_open_b-sht"/>
    <property type="match status" value="1"/>
</dbReference>
<organism evidence="10 11">
    <name type="scientific">Manduca sexta</name>
    <name type="common">Tobacco hawkmoth</name>
    <name type="synonym">Tobacco hornworm</name>
    <dbReference type="NCBI Taxonomy" id="7130"/>
    <lineage>
        <taxon>Eukaryota</taxon>
        <taxon>Metazoa</taxon>
        <taxon>Ecdysozoa</taxon>
        <taxon>Arthropoda</taxon>
        <taxon>Hexapoda</taxon>
        <taxon>Insecta</taxon>
        <taxon>Pterygota</taxon>
        <taxon>Neoptera</taxon>
        <taxon>Endopterygota</taxon>
        <taxon>Lepidoptera</taxon>
        <taxon>Glossata</taxon>
        <taxon>Ditrysia</taxon>
        <taxon>Bombycoidea</taxon>
        <taxon>Sphingidae</taxon>
        <taxon>Sphinginae</taxon>
        <taxon>Sphingini</taxon>
        <taxon>Manduca</taxon>
    </lineage>
</organism>
<evidence type="ECO:0000256" key="2">
    <source>
        <dbReference type="ARBA" id="ARBA00022761"/>
    </source>
</evidence>
<sequence length="1774" mass="200376">MKLLVLAAVLAAVATERLSGNQPESQPQSPWQVGKLYRYDVTSHTFAHQKGSPKSGHAFKARLVVRARAADQLQVKVEDPQHAQFHQQSDDQELPQDLKYQPVANLDKPFEIALEGGRVTALHLHPSLPLHLENLLKGLISTLQMDLSPHRSIHSAQDNYDKEQQQGLYRKMETDVTGDCETLYTVSPVAAEWRRELPKFASEEDPIEITKSKNYGHCHHRVAYHFGVPDGAEWTGTAHRPEEEQFIRRATVSRILAGKQQRPIYKAETTSTVNVHPHLYGKQKAEVHSHVHLQLASVEQDHEPEWPQPEGNHVAKNLLYSMSPKQIASHDSSSSSSSSESHEHIRAEVQGKQRKPRSAKPQKVIAISKVIVKRNDDDTSASSSSSSDSSSAYVNDEVPNINEPAYAALYMSPQQHNDKKQNPMNAQKLLQDIAQQLQNPNNMPKADFLSKFNILVRVIASMSTAQLAQTSRSIEAAKASNNNIKSDMWMIYRDAVAQAGTQPAFQQIKTWIESKKIQGEEAAQVVASLPTTLRYPTREVMTQFFKLARDPEVKDQSFLNTTALIASTRFINMGQVNNESAHSFYPTHMYGRLARKHDSFVLEQILPPLAADLQQAIERQESHKAQVYIKAIGNLGHPEILKTFAPYLEGQIKVSNYLRVQMVQNLQVLAHQKNKQARAVLYSILRNTAENYEVRVAAIQNIFMAHPTGAMMQAMAEMTYEDPSVHVRAALKSGIESAAQLKNPRYWNLARAAESAKWMLTKEKFGYQHSMKKFFDGFDQESEQGIFAVLSHTGSEDSLAPKHLRYSVRSKQSGWDKESTIQASFSSVKHFLDKLKDSVYATPAKSEGHKYSAEKIAKMLNIKREHNEPLEAALYIDLINQQRYFTFDENDQNQLVNDIRDYLNQVEKGVDKHYTKVLNQAQVSVMFPVASGMPFIYKYKVPTVVHIESKAKGEIKTDPKNSQKLHVKMDKEIQFTYARNIDGNVGYMDTLVNQYASVGVVNKLQVHIPVKMNIEANEKQLMVKVQPLRPEQDNTILHYSVWPYSANQKKDTLVPISLDPTSKVVERPKRVMSIDSKFGQSIGNIFHLQGYSQSQDFKNIAGIFKSQDALSSIASIFSQNDVALTHFNLRYLGKQSPNKAVTLTAVYDEYHNQKNAGEMGPVTEEKDLSPNSEARRQSMAKRSSAGINTAKARVVDLSASFEGPQKAEYVLTAALSDSPVDPKIQAVFAVIRNSAHSGQSQVNGVAHMKKPEIEPFNSLQILDKDFQVTFQADVKYGPNGNIHLQGQAQRTKKYAEDLKKHPQAKKCAEEIANNNKYQHSCHKLTLAAHAPDHFQMSINYKDVAPAYTNWTYHAANLAQHYGFWYTETNPLKRNPEGKIDIEVNNDYIDHTLSASMTTKYGHVRVSDVPIPKGSARILAIYHPFKPQERAANAYTRHQYQPYCSVDGTKVQTFSRRSYEYQLTSSWHVVLQDQRSQHGFGDDLVILARKPKPDQQEVYISYKDESGKDLEIEIKPDPEGKNNHKVDVKTNAKKVSEGELTTYWDDAREQPLLEYHSKHQVLELNIANDKVRVMYDGQRLVVLASENRKSARGICGPMTGEPRDDYQTPDGLVDQPELYGASFTLSDENADPKTQELKNKAKTQAYQPQTKYTAILHSDDEWNQKDESSMENEYDSDAVYKSRSYNKKKGPCQVEHQVQYYENHGEICISTGKLPACQSHCVGGAYKIQPVQVSCRPKFDQQYRALRDQIKQGQNPQVSGMSKSKQFKVPISCKA</sequence>
<dbReference type="InterPro" id="IPR015255">
    <property type="entry name" value="Vitellinogen_open_b-sht"/>
</dbReference>
<accession>A0A921YVM4</accession>
<dbReference type="FunFam" id="1.25.10.20:FF:000003">
    <property type="entry name" value="Vitellogenin C"/>
    <property type="match status" value="1"/>
</dbReference>
<dbReference type="Proteomes" id="UP000791440">
    <property type="component" value="Unassembled WGS sequence"/>
</dbReference>
<dbReference type="Gene3D" id="1.25.10.20">
    <property type="entry name" value="Vitellinogen, superhelical"/>
    <property type="match status" value="1"/>
</dbReference>
<dbReference type="InterPro" id="IPR015816">
    <property type="entry name" value="Vitellinogen_b-sht_N"/>
</dbReference>
<dbReference type="InterPro" id="IPR001846">
    <property type="entry name" value="VWF_type-D"/>
</dbReference>
<reference evidence="10" key="1">
    <citation type="journal article" date="2016" name="Insect Biochem. Mol. Biol.">
        <title>Multifaceted biological insights from a draft genome sequence of the tobacco hornworm moth, Manduca sexta.</title>
        <authorList>
            <person name="Kanost M.R."/>
            <person name="Arrese E.L."/>
            <person name="Cao X."/>
            <person name="Chen Y.R."/>
            <person name="Chellapilla S."/>
            <person name="Goldsmith M.R."/>
            <person name="Grosse-Wilde E."/>
            <person name="Heckel D.G."/>
            <person name="Herndon N."/>
            <person name="Jiang H."/>
            <person name="Papanicolaou A."/>
            <person name="Qu J."/>
            <person name="Soulages J.L."/>
            <person name="Vogel H."/>
            <person name="Walters J."/>
            <person name="Waterhouse R.M."/>
            <person name="Ahn S.J."/>
            <person name="Almeida F.C."/>
            <person name="An C."/>
            <person name="Aqrawi P."/>
            <person name="Bretschneider A."/>
            <person name="Bryant W.B."/>
            <person name="Bucks S."/>
            <person name="Chao H."/>
            <person name="Chevignon G."/>
            <person name="Christen J.M."/>
            <person name="Clarke D.F."/>
            <person name="Dittmer N.T."/>
            <person name="Ferguson L.C.F."/>
            <person name="Garavelou S."/>
            <person name="Gordon K.H.J."/>
            <person name="Gunaratna R.T."/>
            <person name="Han Y."/>
            <person name="Hauser F."/>
            <person name="He Y."/>
            <person name="Heidel-Fischer H."/>
            <person name="Hirsh A."/>
            <person name="Hu Y."/>
            <person name="Jiang H."/>
            <person name="Kalra D."/>
            <person name="Klinner C."/>
            <person name="Konig C."/>
            <person name="Kovar C."/>
            <person name="Kroll A.R."/>
            <person name="Kuwar S.S."/>
            <person name="Lee S.L."/>
            <person name="Lehman R."/>
            <person name="Li K."/>
            <person name="Li Z."/>
            <person name="Liang H."/>
            <person name="Lovelace S."/>
            <person name="Lu Z."/>
            <person name="Mansfield J.H."/>
            <person name="McCulloch K.J."/>
            <person name="Mathew T."/>
            <person name="Morton B."/>
            <person name="Muzny D.M."/>
            <person name="Neunemann D."/>
            <person name="Ongeri F."/>
            <person name="Pauchet Y."/>
            <person name="Pu L.L."/>
            <person name="Pyrousis I."/>
            <person name="Rao X.J."/>
            <person name="Redding A."/>
            <person name="Roesel C."/>
            <person name="Sanchez-Gracia A."/>
            <person name="Schaack S."/>
            <person name="Shukla A."/>
            <person name="Tetreau G."/>
            <person name="Wang Y."/>
            <person name="Xiong G.H."/>
            <person name="Traut W."/>
            <person name="Walsh T.K."/>
            <person name="Worley K.C."/>
            <person name="Wu D."/>
            <person name="Wu W."/>
            <person name="Wu Y.Q."/>
            <person name="Zhang X."/>
            <person name="Zou Z."/>
            <person name="Zucker H."/>
            <person name="Briscoe A.D."/>
            <person name="Burmester T."/>
            <person name="Clem R.J."/>
            <person name="Feyereisen R."/>
            <person name="Grimmelikhuijzen C.J.P."/>
            <person name="Hamodrakas S.J."/>
            <person name="Hansson B.S."/>
            <person name="Huguet E."/>
            <person name="Jermiin L.S."/>
            <person name="Lan Q."/>
            <person name="Lehman H.K."/>
            <person name="Lorenzen M."/>
            <person name="Merzendorfer H."/>
            <person name="Michalopoulos I."/>
            <person name="Morton D.B."/>
            <person name="Muthukrishnan S."/>
            <person name="Oakeshott J.G."/>
            <person name="Palmer W."/>
            <person name="Park Y."/>
            <person name="Passarelli A.L."/>
            <person name="Rozas J."/>
            <person name="Schwartz L.M."/>
            <person name="Smith W."/>
            <person name="Southgate A."/>
            <person name="Vilcinskas A."/>
            <person name="Vogt R."/>
            <person name="Wang P."/>
            <person name="Werren J."/>
            <person name="Yu X.Q."/>
            <person name="Zhou J.J."/>
            <person name="Brown S.J."/>
            <person name="Scherer S.E."/>
            <person name="Richards S."/>
            <person name="Blissard G.W."/>
        </authorList>
    </citation>
    <scope>NUCLEOTIDE SEQUENCE</scope>
</reference>
<evidence type="ECO:0000256" key="3">
    <source>
        <dbReference type="ARBA" id="ARBA00023157"/>
    </source>
</evidence>
<dbReference type="Pfam" id="PF00094">
    <property type="entry name" value="VWD"/>
    <property type="match status" value="1"/>
</dbReference>
<feature type="domain" description="VWFD" evidence="9">
    <location>
        <begin position="1441"/>
        <end position="1631"/>
    </location>
</feature>
<keyword evidence="3" id="KW-1015">Disulfide bond</keyword>
<name>A0A921YVM4_MANSE</name>
<dbReference type="PROSITE" id="PS51233">
    <property type="entry name" value="VWFD"/>
    <property type="match status" value="1"/>
</dbReference>
<dbReference type="EMBL" id="JH668335">
    <property type="protein sequence ID" value="KAG6446637.1"/>
    <property type="molecule type" value="Genomic_DNA"/>
</dbReference>
<dbReference type="SMART" id="SM00638">
    <property type="entry name" value="LPD_N"/>
    <property type="match status" value="1"/>
</dbReference>
<dbReference type="SUPFAM" id="SSF56968">
    <property type="entry name" value="Lipovitellin-phosvitin complex, beta-sheet shell regions"/>
    <property type="match status" value="2"/>
</dbReference>
<dbReference type="GO" id="GO:0045735">
    <property type="term" value="F:nutrient reservoir activity"/>
    <property type="evidence" value="ECO:0007669"/>
    <property type="project" value="UniProtKB-KW"/>
</dbReference>
<dbReference type="OrthoDB" id="160294at2759"/>
<dbReference type="InterPro" id="IPR001747">
    <property type="entry name" value="Vitellogenin_N"/>
</dbReference>
<dbReference type="SUPFAM" id="SSF48431">
    <property type="entry name" value="Lipovitellin-phosvitin complex, superhelical domain"/>
    <property type="match status" value="1"/>
</dbReference>
<feature type="region of interest" description="Disordered" evidence="6">
    <location>
        <begin position="326"/>
        <end position="396"/>
    </location>
</feature>
<proteinExistence type="predicted"/>
<evidence type="ECO:0000256" key="1">
    <source>
        <dbReference type="ARBA" id="ARBA00022729"/>
    </source>
</evidence>
<dbReference type="InterPro" id="IPR015819">
    <property type="entry name" value="Lipid_transp_b-sht_shell"/>
</dbReference>
<keyword evidence="2" id="KW-0758">Storage protein</keyword>
<dbReference type="SMART" id="SM01169">
    <property type="entry name" value="DUF1943"/>
    <property type="match status" value="1"/>
</dbReference>
<keyword evidence="1 7" id="KW-0732">Signal</keyword>
<evidence type="ECO:0008006" key="12">
    <source>
        <dbReference type="Google" id="ProtNLM"/>
    </source>
</evidence>